<dbReference type="AlphaFoldDB" id="A0A562NPE3"/>
<gene>
    <name evidence="1" type="ORF">IQ26_03823</name>
</gene>
<keyword evidence="2" id="KW-1185">Reference proteome</keyword>
<comment type="caution">
    <text evidence="1">The sequence shown here is derived from an EMBL/GenBank/DDBJ whole genome shotgun (WGS) entry which is preliminary data.</text>
</comment>
<evidence type="ECO:0000313" key="1">
    <source>
        <dbReference type="EMBL" id="TWI34065.1"/>
    </source>
</evidence>
<dbReference type="EMBL" id="VLKT01000023">
    <property type="protein sequence ID" value="TWI34065.1"/>
    <property type="molecule type" value="Genomic_DNA"/>
</dbReference>
<reference evidence="1 2" key="1">
    <citation type="journal article" date="2015" name="Stand. Genomic Sci.">
        <title>Genomic Encyclopedia of Bacterial and Archaeal Type Strains, Phase III: the genomes of soil and plant-associated and newly described type strains.</title>
        <authorList>
            <person name="Whitman W.B."/>
            <person name="Woyke T."/>
            <person name="Klenk H.P."/>
            <person name="Zhou Y."/>
            <person name="Lilburn T.G."/>
            <person name="Beck B.J."/>
            <person name="De Vos P."/>
            <person name="Vandamme P."/>
            <person name="Eisen J.A."/>
            <person name="Garrity G."/>
            <person name="Hugenholtz P."/>
            <person name="Kyrpides N.C."/>
        </authorList>
    </citation>
    <scope>NUCLEOTIDE SEQUENCE [LARGE SCALE GENOMIC DNA]</scope>
    <source>
        <strain evidence="1 2">CGMCC 1.2546</strain>
    </source>
</reference>
<organism evidence="1 2">
    <name type="scientific">Mesorhizobium tianshanense</name>
    <dbReference type="NCBI Taxonomy" id="39844"/>
    <lineage>
        <taxon>Bacteria</taxon>
        <taxon>Pseudomonadati</taxon>
        <taxon>Pseudomonadota</taxon>
        <taxon>Alphaproteobacteria</taxon>
        <taxon>Hyphomicrobiales</taxon>
        <taxon>Phyllobacteriaceae</taxon>
        <taxon>Mesorhizobium</taxon>
    </lineage>
</organism>
<dbReference type="Proteomes" id="UP000317122">
    <property type="component" value="Unassembled WGS sequence"/>
</dbReference>
<evidence type="ECO:0000313" key="2">
    <source>
        <dbReference type="Proteomes" id="UP000317122"/>
    </source>
</evidence>
<protein>
    <submittedName>
        <fullName evidence="1">Uncharacterized protein</fullName>
    </submittedName>
</protein>
<accession>A0A562NPE3</accession>
<proteinExistence type="predicted"/>
<name>A0A562NPE3_9HYPH</name>
<sequence length="65" mass="7356">MPAMHSERLNEIRVEHATEGGKRRPIRRMVRLPGASQHAGNDESAALIAKRIQLAKMERRAKRNG</sequence>